<evidence type="ECO:0008006" key="4">
    <source>
        <dbReference type="Google" id="ProtNLM"/>
    </source>
</evidence>
<organism evidence="2 3">
    <name type="scientific">Microvirga splendida</name>
    <dbReference type="NCBI Taxonomy" id="2795727"/>
    <lineage>
        <taxon>Bacteria</taxon>
        <taxon>Pseudomonadati</taxon>
        <taxon>Pseudomonadota</taxon>
        <taxon>Alphaproteobacteria</taxon>
        <taxon>Hyphomicrobiales</taxon>
        <taxon>Methylobacteriaceae</taxon>
        <taxon>Microvirga</taxon>
    </lineage>
</organism>
<protein>
    <recommendedName>
        <fullName evidence="4">FtsX-like permease family protein</fullName>
    </recommendedName>
</protein>
<keyword evidence="1" id="KW-0812">Transmembrane</keyword>
<proteinExistence type="predicted"/>
<keyword evidence="1" id="KW-0472">Membrane</keyword>
<evidence type="ECO:0000313" key="3">
    <source>
        <dbReference type="Proteomes" id="UP000620670"/>
    </source>
</evidence>
<name>A0ABS0Y7N8_9HYPH</name>
<keyword evidence="3" id="KW-1185">Reference proteome</keyword>
<dbReference type="Proteomes" id="UP000620670">
    <property type="component" value="Unassembled WGS sequence"/>
</dbReference>
<sequence>MNEPSKRDNQALTIHATDDNVVVLPCEPSQFRDFISGLLGRPQTIERIVRGPFEVRKSDIENLHHLISQRLTSQNDATFMSFQARVIYDDDSSVSLNSIEEFVSYAEVKPLLSQAVHVSWIYLLKFPSKSAPEKQEISISFQGGHSPFELEIGSISPMTRVYRSAPGTMRVRINHTDRTWGSDIDALIAGHLGTLVQSESGIRKFASEYSGWIGFLFSALIILASLSGVYSITSKLVDEYLEKAQTIASVGSESFAVLQQKIDFLIDIVASGMWTKYAFYTTGFLIISLVAAIFIGMFIGSMADIKRGSFVLLTVKAEKHRESSLRKLERNWLTFCGSVIGAIIIGI</sequence>
<evidence type="ECO:0000256" key="1">
    <source>
        <dbReference type="SAM" id="Phobius"/>
    </source>
</evidence>
<comment type="caution">
    <text evidence="2">The sequence shown here is derived from an EMBL/GenBank/DDBJ whole genome shotgun (WGS) entry which is preliminary data.</text>
</comment>
<feature type="transmembrane region" description="Helical" evidence="1">
    <location>
        <begin position="212"/>
        <end position="232"/>
    </location>
</feature>
<gene>
    <name evidence="2" type="ORF">JAO75_23200</name>
</gene>
<reference evidence="3" key="1">
    <citation type="submission" date="2020-12" db="EMBL/GenBank/DDBJ databases">
        <title>Hymenobacter sp.</title>
        <authorList>
            <person name="Kim M.K."/>
        </authorList>
    </citation>
    <scope>NUCLEOTIDE SEQUENCE [LARGE SCALE GENOMIC DNA]</scope>
    <source>
        <strain evidence="3">BT325</strain>
    </source>
</reference>
<evidence type="ECO:0000313" key="2">
    <source>
        <dbReference type="EMBL" id="MBJ6128311.1"/>
    </source>
</evidence>
<dbReference type="EMBL" id="JAELXT010000045">
    <property type="protein sequence ID" value="MBJ6128311.1"/>
    <property type="molecule type" value="Genomic_DNA"/>
</dbReference>
<keyword evidence="1" id="KW-1133">Transmembrane helix</keyword>
<feature type="transmembrane region" description="Helical" evidence="1">
    <location>
        <begin position="277"/>
        <end position="299"/>
    </location>
</feature>
<accession>A0ABS0Y7N8</accession>
<dbReference type="RefSeq" id="WP_199051582.1">
    <property type="nucleotide sequence ID" value="NZ_JAELXT010000045.1"/>
</dbReference>